<dbReference type="InterPro" id="IPR003165">
    <property type="entry name" value="Piwi"/>
</dbReference>
<comment type="caution">
    <text evidence="4">The sequence shown here is derived from an EMBL/GenBank/DDBJ whole genome shotgun (WGS) entry which is preliminary data.</text>
</comment>
<dbReference type="RefSeq" id="WP_265764440.1">
    <property type="nucleotide sequence ID" value="NZ_JAGGJA010000002.1"/>
</dbReference>
<dbReference type="InterPro" id="IPR036397">
    <property type="entry name" value="RNaseH_sf"/>
</dbReference>
<sequence length="759" mass="87477">MANKKEELILNWVPVAFSRDVLELPFRNKKDTKLESHKLYKGITAIDEYGETEKLSGNFLFKGELIQDDHDIIQVDINNRDNTFLINEVISRAVSKGLSEIGYKVTENFGSQFSVIDLHSDRQVIPEVRVYDEYIFKPHYVYSRDEKKVTYGFIVNYKNSYEITVGEDELEFFKNSLVLIQDDSDYEKGILKLINEDDKSGVIEFREKTDNNQFRYFENSFDLKSLSPVGSISNYYRLLKSKYSNRFEEINNKRKQIVGLITPNGEINVNRQHDKYNLINTFLKRFKGDQYFKLFDNSETYFKIQNNFLDILKKNSNEISIFGSRLNKRRFIFDENKPTSNIGQYQGIRKYGPYKGLDNPEEIEYLFIYPSGNNNSANSLYFALKNGLGSFPGIESYFKMSINKDSLHKIEVEKNGTDLRSRTASYYKAVKTYLETTDGLVGSNTIAFIIFPETKPSEYPNPYYAVKALLLKHGITSQAVNIETINSSNFKWSIGNIALATFAKLGGIPWRVENKSSANQLIFGVGRKYLYDQDDNSLNKIVGFTLCITPEGEFKSISTFSPFESEQTYLENLSNQVEQSIQGVLKNSEEIDEIIVHFPKRSSYRERSSIKRALENLSENEGYLFPFATVRVTDGDPYQIWDKSHRTFLPKEGNFTFIKPQDALLVVPGRQDKQSLAGVPKSPIRVSLDSSNLPSTNFKQLLTQTYALSGANWRGFNAREMPITIFYSELIAELMGRLSKYEINFEEGLDKLKNTPWFL</sequence>
<protein>
    <recommendedName>
        <fullName evidence="2">Protein argonaute</fullName>
    </recommendedName>
</protein>
<dbReference type="Gene3D" id="3.40.50.2300">
    <property type="match status" value="1"/>
</dbReference>
<name>A0ABT3PIL8_9BACT</name>
<feature type="domain" description="Piwi" evidence="3">
    <location>
        <begin position="446"/>
        <end position="740"/>
    </location>
</feature>
<comment type="similarity">
    <text evidence="1">Belongs to the argonaute family. Long pAgo subfamily.</text>
</comment>
<gene>
    <name evidence="4" type="ORF">J6I44_02845</name>
</gene>
<accession>A0ABT3PIL8</accession>
<dbReference type="Gene3D" id="3.30.420.10">
    <property type="entry name" value="Ribonuclease H-like superfamily/Ribonuclease H"/>
    <property type="match status" value="1"/>
</dbReference>
<proteinExistence type="inferred from homology"/>
<evidence type="ECO:0000256" key="2">
    <source>
        <dbReference type="ARBA" id="ARBA00035032"/>
    </source>
</evidence>
<reference evidence="4 5" key="1">
    <citation type="submission" date="2021-03" db="EMBL/GenBank/DDBJ databases">
        <title>Aliifodinibius sp. nov., a new bacterium isolated from saline soil.</title>
        <authorList>
            <person name="Galisteo C."/>
            <person name="De La Haba R."/>
            <person name="Sanchez-Porro C."/>
            <person name="Ventosa A."/>
        </authorList>
    </citation>
    <scope>NUCLEOTIDE SEQUENCE [LARGE SCALE GENOMIC DNA]</scope>
    <source>
        <strain evidence="4 5">1BSP15-2V2</strain>
    </source>
</reference>
<organism evidence="4 5">
    <name type="scientific">Fodinibius salsisoli</name>
    <dbReference type="NCBI Taxonomy" id="2820877"/>
    <lineage>
        <taxon>Bacteria</taxon>
        <taxon>Pseudomonadati</taxon>
        <taxon>Balneolota</taxon>
        <taxon>Balneolia</taxon>
        <taxon>Balneolales</taxon>
        <taxon>Balneolaceae</taxon>
        <taxon>Fodinibius</taxon>
    </lineage>
</organism>
<evidence type="ECO:0000313" key="4">
    <source>
        <dbReference type="EMBL" id="MCW9705772.1"/>
    </source>
</evidence>
<evidence type="ECO:0000313" key="5">
    <source>
        <dbReference type="Proteomes" id="UP001207918"/>
    </source>
</evidence>
<dbReference type="PROSITE" id="PS50822">
    <property type="entry name" value="PIWI"/>
    <property type="match status" value="1"/>
</dbReference>
<dbReference type="InterPro" id="IPR012337">
    <property type="entry name" value="RNaseH-like_sf"/>
</dbReference>
<dbReference type="Proteomes" id="UP001207918">
    <property type="component" value="Unassembled WGS sequence"/>
</dbReference>
<dbReference type="SUPFAM" id="SSF53098">
    <property type="entry name" value="Ribonuclease H-like"/>
    <property type="match status" value="1"/>
</dbReference>
<dbReference type="Pfam" id="PF02171">
    <property type="entry name" value="Piwi"/>
    <property type="match status" value="1"/>
</dbReference>
<dbReference type="EMBL" id="JAGGJA010000002">
    <property type="protein sequence ID" value="MCW9705772.1"/>
    <property type="molecule type" value="Genomic_DNA"/>
</dbReference>
<evidence type="ECO:0000256" key="1">
    <source>
        <dbReference type="ARBA" id="ARBA00035012"/>
    </source>
</evidence>
<dbReference type="SMART" id="SM00950">
    <property type="entry name" value="Piwi"/>
    <property type="match status" value="1"/>
</dbReference>
<evidence type="ECO:0000259" key="3">
    <source>
        <dbReference type="PROSITE" id="PS50822"/>
    </source>
</evidence>
<keyword evidence="5" id="KW-1185">Reference proteome</keyword>